<evidence type="ECO:0000256" key="1">
    <source>
        <dbReference type="SAM" id="SignalP"/>
    </source>
</evidence>
<protein>
    <submittedName>
        <fullName evidence="2">ABC-type branched-subunit amino acid transport system substrate-binding protein</fullName>
    </submittedName>
</protein>
<dbReference type="AlphaFoldDB" id="A0A927MRA2"/>
<feature type="signal peptide" evidence="1">
    <location>
        <begin position="1"/>
        <end position="24"/>
    </location>
</feature>
<evidence type="ECO:0000313" key="2">
    <source>
        <dbReference type="EMBL" id="MBE1605435.1"/>
    </source>
</evidence>
<name>A0A927MRA2_9ACTN</name>
<reference evidence="2" key="1">
    <citation type="submission" date="2020-10" db="EMBL/GenBank/DDBJ databases">
        <title>Sequencing the genomes of 1000 actinobacteria strains.</title>
        <authorList>
            <person name="Klenk H.-P."/>
        </authorList>
    </citation>
    <scope>NUCLEOTIDE SEQUENCE</scope>
    <source>
        <strain evidence="2">DSM 45354</strain>
    </source>
</reference>
<organism evidence="2 3">
    <name type="scientific">Actinopolymorpha pittospori</name>
    <dbReference type="NCBI Taxonomy" id="648752"/>
    <lineage>
        <taxon>Bacteria</taxon>
        <taxon>Bacillati</taxon>
        <taxon>Actinomycetota</taxon>
        <taxon>Actinomycetes</taxon>
        <taxon>Propionibacteriales</taxon>
        <taxon>Actinopolymorphaceae</taxon>
        <taxon>Actinopolymorpha</taxon>
    </lineage>
</organism>
<comment type="caution">
    <text evidence="2">The sequence shown here is derived from an EMBL/GenBank/DDBJ whole genome shotgun (WGS) entry which is preliminary data.</text>
</comment>
<gene>
    <name evidence="2" type="ORF">HEB94_002283</name>
</gene>
<proteinExistence type="predicted"/>
<dbReference type="InterPro" id="IPR028082">
    <property type="entry name" value="Peripla_BP_I"/>
</dbReference>
<dbReference type="EMBL" id="JADBEM010000001">
    <property type="protein sequence ID" value="MBE1605435.1"/>
    <property type="molecule type" value="Genomic_DNA"/>
</dbReference>
<sequence length="442" mass="46342">MFSARDRTLRLVAAATVAATLLLAACQATTPRAASEDARAKPAGKALGLTDSSMPITFFAAGDERSTQWQTYGPVRRALEKVVGKRNAAGGIAHRKIEPLWALDALRGGADRDEDTELEAICAAGVGERRSFAIQPTDHGGDLGRLQRAGCVGSGHSITFVPDRVVNTVEFDKMNDVVAPYALEDVTAANVLVHRLTARGFFEGDPAVAFLDPGGEFDITVRTVMASELLVTAGILEPLIVTDEAETEAQVGSLVRKLQSEGVERVVYFDDEPNLVAITRAMVAQGFTPPLAMIASAQSNAVLSSSRYPARKVYAISSVGAYPAAGGAAPASASLPDTEAVKACLTAWDGSRLEVDGLRIPTVLEACDMLALLDSALPAAVEPSTASFADGLAGLTHFESAYGVTLDFSHGHAGATEVWDLRGHPACHCLEAVGGPYPLADE</sequence>
<dbReference type="SUPFAM" id="SSF53822">
    <property type="entry name" value="Periplasmic binding protein-like I"/>
    <property type="match status" value="1"/>
</dbReference>
<dbReference type="RefSeq" id="WP_192749777.1">
    <property type="nucleotide sequence ID" value="NZ_BAABJL010000013.1"/>
</dbReference>
<evidence type="ECO:0000313" key="3">
    <source>
        <dbReference type="Proteomes" id="UP000638648"/>
    </source>
</evidence>
<keyword evidence="3" id="KW-1185">Reference proteome</keyword>
<dbReference type="Proteomes" id="UP000638648">
    <property type="component" value="Unassembled WGS sequence"/>
</dbReference>
<keyword evidence="1" id="KW-0732">Signal</keyword>
<dbReference type="PROSITE" id="PS51257">
    <property type="entry name" value="PROKAR_LIPOPROTEIN"/>
    <property type="match status" value="1"/>
</dbReference>
<accession>A0A927MRA2</accession>
<feature type="chain" id="PRO_5039125398" evidence="1">
    <location>
        <begin position="25"/>
        <end position="442"/>
    </location>
</feature>